<dbReference type="Proteomes" id="UP000520770">
    <property type="component" value="Unassembled WGS sequence"/>
</dbReference>
<keyword evidence="2" id="KW-0449">Lipoprotein</keyword>
<evidence type="ECO:0000313" key="3">
    <source>
        <dbReference type="Proteomes" id="UP000520770"/>
    </source>
</evidence>
<dbReference type="RefSeq" id="WP_246712531.1">
    <property type="nucleotide sequence ID" value="NZ_JACIGY010000012.1"/>
</dbReference>
<dbReference type="Gene3D" id="3.30.160.150">
    <property type="entry name" value="Lipoprotein like domain"/>
    <property type="match status" value="1"/>
</dbReference>
<name>A0A7W6TLF5_9HYPH</name>
<dbReference type="EMBL" id="JACIGW010000011">
    <property type="protein sequence ID" value="MBB4351472.1"/>
    <property type="molecule type" value="Genomic_DNA"/>
</dbReference>
<comment type="caution">
    <text evidence="2">The sequence shown here is derived from an EMBL/GenBank/DDBJ whole genome shotgun (WGS) entry which is preliminary data.</text>
</comment>
<protein>
    <submittedName>
        <fullName evidence="2">LPS-assembly lipoprotein</fullName>
    </submittedName>
</protein>
<proteinExistence type="predicted"/>
<organism evidence="2 4">
    <name type="scientific">Aliirhizobium cellulosilyticum</name>
    <dbReference type="NCBI Taxonomy" id="393664"/>
    <lineage>
        <taxon>Bacteria</taxon>
        <taxon>Pseudomonadati</taxon>
        <taxon>Pseudomonadota</taxon>
        <taxon>Alphaproteobacteria</taxon>
        <taxon>Hyphomicrobiales</taxon>
        <taxon>Rhizobiaceae</taxon>
        <taxon>Aliirhizobium</taxon>
    </lineage>
</organism>
<reference evidence="3 4" key="1">
    <citation type="submission" date="2020-08" db="EMBL/GenBank/DDBJ databases">
        <title>Genomic Encyclopedia of Type Strains, Phase IV (KMG-V): Genome sequencing to study the core and pangenomes of soil and plant-associated prokaryotes.</title>
        <authorList>
            <person name="Whitman W."/>
        </authorList>
    </citation>
    <scope>NUCLEOTIDE SEQUENCE [LARGE SCALE GENOMIC DNA]</scope>
    <source>
        <strain evidence="2 4">SEMIA 444</strain>
        <strain evidence="1 3">SEMIA 448</strain>
    </source>
</reference>
<dbReference type="Proteomes" id="UP000524535">
    <property type="component" value="Unassembled WGS sequence"/>
</dbReference>
<evidence type="ECO:0000313" key="2">
    <source>
        <dbReference type="EMBL" id="MBB4414665.1"/>
    </source>
</evidence>
<dbReference type="AlphaFoldDB" id="A0A7W6TLF5"/>
<dbReference type="EMBL" id="JACIGY010000012">
    <property type="protein sequence ID" value="MBB4414665.1"/>
    <property type="molecule type" value="Genomic_DNA"/>
</dbReference>
<dbReference type="PROSITE" id="PS51257">
    <property type="entry name" value="PROKAR_LIPOPROTEIN"/>
    <property type="match status" value="1"/>
</dbReference>
<evidence type="ECO:0000313" key="1">
    <source>
        <dbReference type="EMBL" id="MBB4351472.1"/>
    </source>
</evidence>
<evidence type="ECO:0000313" key="4">
    <source>
        <dbReference type="Proteomes" id="UP000524535"/>
    </source>
</evidence>
<keyword evidence="4" id="KW-1185">Reference proteome</keyword>
<gene>
    <name evidence="2" type="ORF">GGE31_005211</name>
    <name evidence="1" type="ORF">GGE33_005254</name>
</gene>
<sequence>MLPDRSSLPRRSALLLGLALCAGLAGCQVRPLYSQAGGTAPKLASVGFSEPKNRVEQVVRNELVFLAAGGAGEPLNPAYTVTLHVSSTASNVLDDDGLAEASVPVAGRVQVTGSYTLTRSVDGQVLKRSEHSSVALIDVSRQSFAKLRAIRDGENRAARELAEFIRADVAIVLAKEPPLQQPAWQK</sequence>
<accession>A0A7W6TLF5</accession>